<dbReference type="InterPro" id="IPR013221">
    <property type="entry name" value="Mur_ligase_cen"/>
</dbReference>
<dbReference type="SUPFAM" id="SSF51984">
    <property type="entry name" value="MurCD N-terminal domain"/>
    <property type="match status" value="1"/>
</dbReference>
<dbReference type="UniPathway" id="UPA00219"/>
<evidence type="ECO:0000256" key="5">
    <source>
        <dbReference type="ARBA" id="ARBA00022741"/>
    </source>
</evidence>
<dbReference type="Pfam" id="PF02875">
    <property type="entry name" value="Mur_ligase_C"/>
    <property type="match status" value="1"/>
</dbReference>
<evidence type="ECO:0000256" key="6">
    <source>
        <dbReference type="ARBA" id="ARBA00022840"/>
    </source>
</evidence>
<dbReference type="PANTHER" id="PTHR43692:SF1">
    <property type="entry name" value="UDP-N-ACETYLMURAMOYLALANINE--D-GLUTAMATE LIGASE"/>
    <property type="match status" value="1"/>
</dbReference>
<comment type="pathway">
    <text evidence="2 7 8">Cell wall biogenesis; peptidoglycan biosynthesis.</text>
</comment>
<dbReference type="SUPFAM" id="SSF53623">
    <property type="entry name" value="MurD-like peptide ligases, catalytic domain"/>
    <property type="match status" value="1"/>
</dbReference>
<keyword evidence="3 7" id="KW-0963">Cytoplasm</keyword>
<keyword evidence="4 7" id="KW-0436">Ligase</keyword>
<dbReference type="GO" id="GO:0071555">
    <property type="term" value="P:cell wall organization"/>
    <property type="evidence" value="ECO:0007669"/>
    <property type="project" value="UniProtKB-KW"/>
</dbReference>
<dbReference type="PANTHER" id="PTHR43692">
    <property type="entry name" value="UDP-N-ACETYLMURAMOYLALANINE--D-GLUTAMATE LIGASE"/>
    <property type="match status" value="1"/>
</dbReference>
<name>A0A7G7CQJ3_9CORY</name>
<keyword evidence="5 7" id="KW-0547">Nucleotide-binding</keyword>
<accession>A0A7G7CQJ3</accession>
<feature type="domain" description="Mur ligase central" evidence="10">
    <location>
        <begin position="132"/>
        <end position="268"/>
    </location>
</feature>
<dbReference type="Gene3D" id="3.90.190.20">
    <property type="entry name" value="Mur ligase, C-terminal domain"/>
    <property type="match status" value="1"/>
</dbReference>
<keyword evidence="6 7" id="KW-0067">ATP-binding</keyword>
<dbReference type="GO" id="GO:0009252">
    <property type="term" value="P:peptidoglycan biosynthetic process"/>
    <property type="evidence" value="ECO:0007669"/>
    <property type="project" value="UniProtKB-UniRule"/>
</dbReference>
<dbReference type="AlphaFoldDB" id="A0A7G7CQJ3"/>
<evidence type="ECO:0000256" key="4">
    <source>
        <dbReference type="ARBA" id="ARBA00022598"/>
    </source>
</evidence>
<keyword evidence="7 8" id="KW-0131">Cell cycle</keyword>
<evidence type="ECO:0000259" key="9">
    <source>
        <dbReference type="Pfam" id="PF02875"/>
    </source>
</evidence>
<keyword evidence="7 8" id="KW-0132">Cell division</keyword>
<keyword evidence="12" id="KW-1185">Reference proteome</keyword>
<keyword evidence="7 8" id="KW-0573">Peptidoglycan synthesis</keyword>
<comment type="subcellular location">
    <subcellularLocation>
        <location evidence="1 7 8">Cytoplasm</location>
    </subcellularLocation>
</comment>
<dbReference type="Pfam" id="PF08245">
    <property type="entry name" value="Mur_ligase_M"/>
    <property type="match status" value="1"/>
</dbReference>
<dbReference type="GO" id="GO:0051301">
    <property type="term" value="P:cell division"/>
    <property type="evidence" value="ECO:0007669"/>
    <property type="project" value="UniProtKB-KW"/>
</dbReference>
<reference evidence="11 12" key="1">
    <citation type="submission" date="2020-07" db="EMBL/GenBank/DDBJ databases">
        <title>Complete genome and description of Corynebacterium incognita strain Marseille-Q3630 sp. nov.</title>
        <authorList>
            <person name="Boxberger M."/>
        </authorList>
    </citation>
    <scope>NUCLEOTIDE SEQUENCE [LARGE SCALE GENOMIC DNA]</scope>
    <source>
        <strain evidence="11 12">Marseille-Q3630</strain>
    </source>
</reference>
<dbReference type="EC" id="6.3.2.9" evidence="7 8"/>
<dbReference type="Gene3D" id="3.40.1190.10">
    <property type="entry name" value="Mur-like, catalytic domain"/>
    <property type="match status" value="1"/>
</dbReference>
<evidence type="ECO:0000259" key="10">
    <source>
        <dbReference type="Pfam" id="PF08245"/>
    </source>
</evidence>
<evidence type="ECO:0000256" key="1">
    <source>
        <dbReference type="ARBA" id="ARBA00004496"/>
    </source>
</evidence>
<dbReference type="GO" id="GO:0008764">
    <property type="term" value="F:UDP-N-acetylmuramoylalanine-D-glutamate ligase activity"/>
    <property type="evidence" value="ECO:0007669"/>
    <property type="project" value="UniProtKB-UniRule"/>
</dbReference>
<proteinExistence type="inferred from homology"/>
<dbReference type="Proteomes" id="UP000515743">
    <property type="component" value="Chromosome"/>
</dbReference>
<gene>
    <name evidence="7" type="primary">murD</name>
    <name evidence="11" type="ORF">H0194_02100</name>
</gene>
<evidence type="ECO:0000313" key="12">
    <source>
        <dbReference type="Proteomes" id="UP000515743"/>
    </source>
</evidence>
<dbReference type="InterPro" id="IPR005762">
    <property type="entry name" value="MurD"/>
</dbReference>
<dbReference type="KEGG" id="cik:H0194_02100"/>
<comment type="catalytic activity">
    <reaction evidence="7 8">
        <text>UDP-N-acetyl-alpha-D-muramoyl-L-alanine + D-glutamate + ATP = UDP-N-acetyl-alpha-D-muramoyl-L-alanyl-D-glutamate + ADP + phosphate + H(+)</text>
        <dbReference type="Rhea" id="RHEA:16429"/>
        <dbReference type="ChEBI" id="CHEBI:15378"/>
        <dbReference type="ChEBI" id="CHEBI:29986"/>
        <dbReference type="ChEBI" id="CHEBI:30616"/>
        <dbReference type="ChEBI" id="CHEBI:43474"/>
        <dbReference type="ChEBI" id="CHEBI:83898"/>
        <dbReference type="ChEBI" id="CHEBI:83900"/>
        <dbReference type="ChEBI" id="CHEBI:456216"/>
        <dbReference type="EC" id="6.3.2.9"/>
    </reaction>
</comment>
<dbReference type="InterPro" id="IPR004101">
    <property type="entry name" value="Mur_ligase_C"/>
</dbReference>
<comment type="similarity">
    <text evidence="7">Belongs to the MurCDEF family.</text>
</comment>
<evidence type="ECO:0000256" key="2">
    <source>
        <dbReference type="ARBA" id="ARBA00004752"/>
    </source>
</evidence>
<evidence type="ECO:0000256" key="3">
    <source>
        <dbReference type="ARBA" id="ARBA00022490"/>
    </source>
</evidence>
<comment type="function">
    <text evidence="7 8">Cell wall formation. Catalyzes the addition of glutamate to the nucleotide precursor UDP-N-acetylmuramoyl-L-alanine (UMA).</text>
</comment>
<keyword evidence="7 8" id="KW-0133">Cell shape</keyword>
<dbReference type="NCBIfam" id="TIGR01087">
    <property type="entry name" value="murD"/>
    <property type="match status" value="1"/>
</dbReference>
<dbReference type="InterPro" id="IPR036565">
    <property type="entry name" value="Mur-like_cat_sf"/>
</dbReference>
<dbReference type="Pfam" id="PF21799">
    <property type="entry name" value="MurD-like_N"/>
    <property type="match status" value="1"/>
</dbReference>
<dbReference type="GO" id="GO:0005737">
    <property type="term" value="C:cytoplasm"/>
    <property type="evidence" value="ECO:0007669"/>
    <property type="project" value="UniProtKB-SubCell"/>
</dbReference>
<sequence length="481" mass="48312">MEPNAGVAAADKATATQVLSGHILVAGAGVSGKACARFISSLGARVTVADGSAEARETVAAELGVSTADPEVLIAGGVADYSLVVTSPGWRPDSPLLVAAQGAGIEVIGDVELAFRLDRAEVFGPQRTWLVVTGTNGKTTTTGMLASMMEQAAVRTGDTAAAVGNIGVSLFDALESPERISVLAAELSSFQLHWSSTLTPDVGALLNLADDHLDWHGSFGHYAASKAKALTGAVAVVGEDAAVVAECERLQQAGTLAPRVVRFSDTAPEAGNVGVVDATLVDRSTGQDLQLCSVAGIEPPGRAGTLDAAAAAAIARQAGATPEEIALGLAAYKVAGHRGEVVANINGVAYIDNSKATNPHAMGAALGGLDNVVLIAGGQLKGADVVPELRAHAHQLKAVVAFGLDRELVAAAVAAAAADVPVVVVEGTEPAGTMDDVVKHAAQHAEAGDTVLLAPAGASLDMYTGMAQRGDLFAASARALA</sequence>
<evidence type="ECO:0000256" key="8">
    <source>
        <dbReference type="RuleBase" id="RU003664"/>
    </source>
</evidence>
<dbReference type="SUPFAM" id="SSF53244">
    <property type="entry name" value="MurD-like peptide ligases, peptide-binding domain"/>
    <property type="match status" value="1"/>
</dbReference>
<organism evidence="11 12">
    <name type="scientific">Corynebacterium incognita</name>
    <dbReference type="NCBI Taxonomy" id="2754725"/>
    <lineage>
        <taxon>Bacteria</taxon>
        <taxon>Bacillati</taxon>
        <taxon>Actinomycetota</taxon>
        <taxon>Actinomycetes</taxon>
        <taxon>Mycobacteriales</taxon>
        <taxon>Corynebacteriaceae</taxon>
        <taxon>Corynebacterium</taxon>
    </lineage>
</organism>
<dbReference type="GO" id="GO:0008360">
    <property type="term" value="P:regulation of cell shape"/>
    <property type="evidence" value="ECO:0007669"/>
    <property type="project" value="UniProtKB-KW"/>
</dbReference>
<evidence type="ECO:0000256" key="7">
    <source>
        <dbReference type="HAMAP-Rule" id="MF_00639"/>
    </source>
</evidence>
<dbReference type="EMBL" id="CP059404">
    <property type="protein sequence ID" value="QNE89859.1"/>
    <property type="molecule type" value="Genomic_DNA"/>
</dbReference>
<dbReference type="Gene3D" id="3.40.50.720">
    <property type="entry name" value="NAD(P)-binding Rossmann-like Domain"/>
    <property type="match status" value="1"/>
</dbReference>
<dbReference type="InterPro" id="IPR036615">
    <property type="entry name" value="Mur_ligase_C_dom_sf"/>
</dbReference>
<dbReference type="GO" id="GO:0005524">
    <property type="term" value="F:ATP binding"/>
    <property type="evidence" value="ECO:0007669"/>
    <property type="project" value="UniProtKB-UniRule"/>
</dbReference>
<feature type="domain" description="Mur ligase C-terminal" evidence="9">
    <location>
        <begin position="337"/>
        <end position="457"/>
    </location>
</feature>
<dbReference type="HAMAP" id="MF_00639">
    <property type="entry name" value="MurD"/>
    <property type="match status" value="1"/>
</dbReference>
<protein>
    <recommendedName>
        <fullName evidence="7 8">UDP-N-acetylmuramoylalanine--D-glutamate ligase</fullName>
        <ecNumber evidence="7 8">6.3.2.9</ecNumber>
    </recommendedName>
    <alternativeName>
        <fullName evidence="7">D-glutamic acid-adding enzyme</fullName>
    </alternativeName>
    <alternativeName>
        <fullName evidence="7">UDP-N-acetylmuramoyl-L-alanyl-D-glutamate synthetase</fullName>
    </alternativeName>
</protein>
<evidence type="ECO:0000313" key="11">
    <source>
        <dbReference type="EMBL" id="QNE89859.1"/>
    </source>
</evidence>
<keyword evidence="7 8" id="KW-0961">Cell wall biogenesis/degradation</keyword>
<dbReference type="RefSeq" id="WP_185176233.1">
    <property type="nucleotide sequence ID" value="NZ_CP059404.1"/>
</dbReference>
<feature type="binding site" evidence="7">
    <location>
        <begin position="134"/>
        <end position="140"/>
    </location>
    <ligand>
        <name>ATP</name>
        <dbReference type="ChEBI" id="CHEBI:30616"/>
    </ligand>
</feature>